<evidence type="ECO:0000313" key="3">
    <source>
        <dbReference type="Proteomes" id="UP000178873"/>
    </source>
</evidence>
<organism evidence="2 3">
    <name type="scientific">Candidatus Taylorbacteria bacterium RIFCSPHIGHO2_01_FULL_46_22b</name>
    <dbReference type="NCBI Taxonomy" id="1802301"/>
    <lineage>
        <taxon>Bacteria</taxon>
        <taxon>Candidatus Tayloriibacteriota</taxon>
    </lineage>
</organism>
<protein>
    <submittedName>
        <fullName evidence="2">Uncharacterized protein</fullName>
    </submittedName>
</protein>
<feature type="region of interest" description="Disordered" evidence="1">
    <location>
        <begin position="91"/>
        <end position="111"/>
    </location>
</feature>
<name>A0A1G2M2Z3_9BACT</name>
<accession>A0A1G2M2Z3</accession>
<dbReference type="AlphaFoldDB" id="A0A1G2M2Z3"/>
<evidence type="ECO:0000256" key="1">
    <source>
        <dbReference type="SAM" id="MobiDB-lite"/>
    </source>
</evidence>
<reference evidence="2 3" key="1">
    <citation type="journal article" date="2016" name="Nat. Commun.">
        <title>Thousands of microbial genomes shed light on interconnected biogeochemical processes in an aquifer system.</title>
        <authorList>
            <person name="Anantharaman K."/>
            <person name="Brown C.T."/>
            <person name="Hug L.A."/>
            <person name="Sharon I."/>
            <person name="Castelle C.J."/>
            <person name="Probst A.J."/>
            <person name="Thomas B.C."/>
            <person name="Singh A."/>
            <person name="Wilkins M.J."/>
            <person name="Karaoz U."/>
            <person name="Brodie E.L."/>
            <person name="Williams K.H."/>
            <person name="Hubbard S.S."/>
            <person name="Banfield J.F."/>
        </authorList>
    </citation>
    <scope>NUCLEOTIDE SEQUENCE [LARGE SCALE GENOMIC DNA]</scope>
</reference>
<proteinExistence type="predicted"/>
<sequence length="111" mass="11954">MEFIKKNKNILLGAAILILVFTGYGMWSRNSSSNDSSSGLTFTDSPIAVDTVGGQEILNVLNQLRHLSIDSSIFESPAFLSLMDYTVATSSEPLGRPDPFAPLPATSTKTQ</sequence>
<evidence type="ECO:0000313" key="2">
    <source>
        <dbReference type="EMBL" id="OHA18227.1"/>
    </source>
</evidence>
<gene>
    <name evidence="2" type="ORF">A2664_02035</name>
</gene>
<dbReference type="EMBL" id="MHRF01000007">
    <property type="protein sequence ID" value="OHA18227.1"/>
    <property type="molecule type" value="Genomic_DNA"/>
</dbReference>
<comment type="caution">
    <text evidence="2">The sequence shown here is derived from an EMBL/GenBank/DDBJ whole genome shotgun (WGS) entry which is preliminary data.</text>
</comment>
<dbReference type="STRING" id="1802301.A2664_02035"/>
<dbReference type="Proteomes" id="UP000178873">
    <property type="component" value="Unassembled WGS sequence"/>
</dbReference>